<feature type="region of interest" description="Disordered" evidence="1">
    <location>
        <begin position="132"/>
        <end position="159"/>
    </location>
</feature>
<reference evidence="2" key="1">
    <citation type="submission" date="2016-02" db="EMBL/GenBank/DDBJ databases">
        <title>Genome sequence of Bacillus trypoxylicola KCTC 13244(T).</title>
        <authorList>
            <person name="Jeong H."/>
            <person name="Park S.-H."/>
            <person name="Choi S.-K."/>
        </authorList>
    </citation>
    <scope>NUCLEOTIDE SEQUENCE [LARGE SCALE GENOMIC DNA]</scope>
    <source>
        <strain evidence="2">KCTC 13244</strain>
    </source>
</reference>
<sequence length="218" mass="24571">MIEERKLVKKLARVMKEVKSIPKNGFNKFHKYNYVLESDVAEKVREILADENIMMIPNMTYQSVREHKNHKGNIEYIATVVMEFTFYDGDTGEEICFQVPGEGQDAGDKAIYKAITGAQKYAMMKAFMIPTGDDPETDTGTDERNNGYSKGNSTPASDNQLDLVKKLTEEVAKKTKITVEEAYATLKKRLNTNNEMANFTKDEASKAINYLNGVKKGA</sequence>
<dbReference type="InterPro" id="IPR007499">
    <property type="entry name" value="ERF_bacteria_virus"/>
</dbReference>
<organism evidence="2 3">
    <name type="scientific">Alkalihalobacillus trypoxylicola</name>
    <dbReference type="NCBI Taxonomy" id="519424"/>
    <lineage>
        <taxon>Bacteria</taxon>
        <taxon>Bacillati</taxon>
        <taxon>Bacillota</taxon>
        <taxon>Bacilli</taxon>
        <taxon>Bacillales</taxon>
        <taxon>Bacillaceae</taxon>
        <taxon>Alkalihalobacillus</taxon>
    </lineage>
</organism>
<accession>A0A162D566</accession>
<protein>
    <recommendedName>
        <fullName evidence="4">Single-stranded DNA-binding protein</fullName>
    </recommendedName>
</protein>
<keyword evidence="3" id="KW-1185">Reference proteome</keyword>
<evidence type="ECO:0000313" key="3">
    <source>
        <dbReference type="Proteomes" id="UP000075806"/>
    </source>
</evidence>
<name>A0A162D566_9BACI</name>
<gene>
    <name evidence="2" type="ORF">AZF04_09555</name>
</gene>
<dbReference type="Proteomes" id="UP000075806">
    <property type="component" value="Unassembled WGS sequence"/>
</dbReference>
<evidence type="ECO:0000256" key="1">
    <source>
        <dbReference type="SAM" id="MobiDB-lite"/>
    </source>
</evidence>
<evidence type="ECO:0000313" key="2">
    <source>
        <dbReference type="EMBL" id="KYG28139.1"/>
    </source>
</evidence>
<dbReference type="Pfam" id="PF04404">
    <property type="entry name" value="ERF"/>
    <property type="match status" value="1"/>
</dbReference>
<proteinExistence type="predicted"/>
<feature type="compositionally biased region" description="Polar residues" evidence="1">
    <location>
        <begin position="146"/>
        <end position="159"/>
    </location>
</feature>
<dbReference type="EMBL" id="LTAO01000034">
    <property type="protein sequence ID" value="KYG28139.1"/>
    <property type="molecule type" value="Genomic_DNA"/>
</dbReference>
<evidence type="ECO:0008006" key="4">
    <source>
        <dbReference type="Google" id="ProtNLM"/>
    </source>
</evidence>
<comment type="caution">
    <text evidence="2">The sequence shown here is derived from an EMBL/GenBank/DDBJ whole genome shotgun (WGS) entry which is preliminary data.</text>
</comment>
<dbReference type="AlphaFoldDB" id="A0A162D566"/>
<dbReference type="STRING" id="519424.AZF04_09555"/>
<dbReference type="RefSeq" id="WP_061949562.1">
    <property type="nucleotide sequence ID" value="NZ_LTAO01000034.1"/>
</dbReference>